<dbReference type="GO" id="GO:0004553">
    <property type="term" value="F:hydrolase activity, hydrolyzing O-glycosyl compounds"/>
    <property type="evidence" value="ECO:0007669"/>
    <property type="project" value="InterPro"/>
</dbReference>
<dbReference type="InParanoid" id="G2X3A3"/>
<dbReference type="EMBL" id="DS572702">
    <property type="protein sequence ID" value="EGY23450.1"/>
    <property type="molecule type" value="Genomic_DNA"/>
</dbReference>
<dbReference type="GeneID" id="20706351"/>
<dbReference type="Gene3D" id="3.20.20.80">
    <property type="entry name" value="Glycosidases"/>
    <property type="match status" value="1"/>
</dbReference>
<gene>
    <name evidence="1" type="ORF">VDAG_04888</name>
</gene>
<dbReference type="KEGG" id="vda:VDAG_04888"/>
<dbReference type="GO" id="GO:0005975">
    <property type="term" value="P:carbohydrate metabolic process"/>
    <property type="evidence" value="ECO:0007669"/>
    <property type="project" value="InterPro"/>
</dbReference>
<proteinExistence type="predicted"/>
<dbReference type="eggNOG" id="KOG1066">
    <property type="taxonomic scope" value="Eukaryota"/>
</dbReference>
<sequence>MAVECGRWRERRWRPHDFTSEAGFNWWYEGYTVTSDDWECALDQESLDVPSDLEKRPLHTEQHAKASHDALLEVNPDERPFVLMRSATAGAMRYGPIGFRLTLASACCTATGTKLAGEGPQPSPVLLRWVQPRIYSPRFVINCFKTGSDNSSLEPLVGGGAYFLGDSLLVGGHLAAGQWVDVDAEWHGAGIPVLGKDNVANLPLDDYRAVEVFPLPGAPGAAGGNETTWYEDDGVMVVTKNKVSSHTIGYTATVAGIRVRFARSRRSGRALWWYYRREI</sequence>
<dbReference type="Proteomes" id="UP000001611">
    <property type="component" value="Chromosome 3"/>
</dbReference>
<reference evidence="1 2" key="1">
    <citation type="submission" date="2008-03" db="EMBL/GenBank/DDBJ databases">
        <title>The Genome Sequence of Verticillium dahliae VdLs.17.</title>
        <authorList>
            <consortium name="The Broad Institute Genome Sequencing Platform"/>
            <person name="Ma L.-J.J."/>
            <person name="Klosterman S.J."/>
            <person name="Subbarao K."/>
            <person name="Dobinson K."/>
            <person name="Veronese P."/>
            <person name="Kang S."/>
            <person name="Gold S.E."/>
            <person name="Young S."/>
            <person name="Jaffe D."/>
            <person name="Gnerre S."/>
            <person name="Berlin A."/>
            <person name="Heiman D."/>
            <person name="Hepburn T."/>
            <person name="Sykes S."/>
            <person name="Alvarado L."/>
            <person name="Kodira C.D."/>
            <person name="Lander E."/>
            <person name="Galagan J."/>
            <person name="Nusbaum C."/>
            <person name="Birren B."/>
        </authorList>
    </citation>
    <scope>NUCLEOTIDE SEQUENCE [LARGE SCALE GENOMIC DNA]</scope>
    <source>
        <strain evidence="2">VdLs.17 / ATCC MYA-4575 / FGSC 10137</strain>
    </source>
</reference>
<protein>
    <submittedName>
        <fullName evidence="1">Alpha-glucosidase</fullName>
    </submittedName>
</protein>
<dbReference type="AlphaFoldDB" id="G2X3A3"/>
<evidence type="ECO:0000313" key="2">
    <source>
        <dbReference type="Proteomes" id="UP000001611"/>
    </source>
</evidence>
<dbReference type="HOGENOM" id="CLU_998198_0_0_1"/>
<name>G2X3A3_VERDV</name>
<dbReference type="RefSeq" id="XP_009652787.1">
    <property type="nucleotide sequence ID" value="XM_009654492.1"/>
</dbReference>
<accession>G2X3A3</accession>
<keyword evidence="2" id="KW-1185">Reference proteome</keyword>
<evidence type="ECO:0000313" key="1">
    <source>
        <dbReference type="EMBL" id="EGY23450.1"/>
    </source>
</evidence>
<dbReference type="STRING" id="498257.G2X3A3"/>
<organism evidence="1 2">
    <name type="scientific">Verticillium dahliae (strain VdLs.17 / ATCC MYA-4575 / FGSC 10137)</name>
    <name type="common">Verticillium wilt</name>
    <dbReference type="NCBI Taxonomy" id="498257"/>
    <lineage>
        <taxon>Eukaryota</taxon>
        <taxon>Fungi</taxon>
        <taxon>Dikarya</taxon>
        <taxon>Ascomycota</taxon>
        <taxon>Pezizomycotina</taxon>
        <taxon>Sordariomycetes</taxon>
        <taxon>Hypocreomycetidae</taxon>
        <taxon>Glomerellales</taxon>
        <taxon>Plectosphaerellaceae</taxon>
        <taxon>Verticillium</taxon>
    </lineage>
</organism>